<dbReference type="Proteomes" id="UP001200034">
    <property type="component" value="Unassembled WGS sequence"/>
</dbReference>
<dbReference type="InterPro" id="IPR027417">
    <property type="entry name" value="P-loop_NTPase"/>
</dbReference>
<dbReference type="AlphaFoldDB" id="A0AAD4PQH9"/>
<proteinExistence type="inferred from homology"/>
<protein>
    <recommendedName>
        <fullName evidence="3">Sulfotransferase domain-containing protein</fullName>
    </recommendedName>
</protein>
<name>A0AAD4PQH9_9MUSC</name>
<dbReference type="EMBL" id="JAJJHW010000681">
    <property type="protein sequence ID" value="KAH8384728.1"/>
    <property type="molecule type" value="Genomic_DNA"/>
</dbReference>
<evidence type="ECO:0000313" key="4">
    <source>
        <dbReference type="EMBL" id="KAH8384728.1"/>
    </source>
</evidence>
<dbReference type="Pfam" id="PF00685">
    <property type="entry name" value="Sulfotransfer_1"/>
    <property type="match status" value="1"/>
</dbReference>
<gene>
    <name evidence="4" type="ORF">KR093_006482</name>
</gene>
<accession>A0AAD4PQH9</accession>
<dbReference type="PANTHER" id="PTHR11783">
    <property type="entry name" value="SULFOTRANSFERASE SULT"/>
    <property type="match status" value="1"/>
</dbReference>
<evidence type="ECO:0000313" key="5">
    <source>
        <dbReference type="Proteomes" id="UP001200034"/>
    </source>
</evidence>
<dbReference type="SUPFAM" id="SSF52540">
    <property type="entry name" value="P-loop containing nucleoside triphosphate hydrolases"/>
    <property type="match status" value="1"/>
</dbReference>
<evidence type="ECO:0000256" key="1">
    <source>
        <dbReference type="ARBA" id="ARBA00005771"/>
    </source>
</evidence>
<comment type="similarity">
    <text evidence="1">Belongs to the sulfotransferase 1 family.</text>
</comment>
<sequence length="365" mass="42781">MDKLQVKFPHRIRDVDPVTNAELLEYFKGERTGFVQVGPEGYFFPHKYKVQAEQYYNFEARPDDVWITTVPRSGTTWTQELVWLLANDLDFEQARERPLTERFPFFEFPLFVHDAVKAELLAENKDNEAAKEFIELISRPGYETLAEQPRNQRRFIKTHFPFSLMPPSVLDKKCKAGNQNKFQCSIIYVARNPKDVAVSYYHLNRLFRTQGYTGDFERYWRYFQQGLNPWLPYYSHVKEAKELSHLSNVLFLNYEDMLLDLRATVNQVGDFLNCTPDAEGLQRLLDHLSIKNFRENKSVNMHQMAAVGILNGGEEGFVRRGGKDNAAKQDDQQEFVSNPNLLKNANDWVQHNIEKFKSMHDKNVH</sequence>
<keyword evidence="5" id="KW-1185">Reference proteome</keyword>
<dbReference type="Gene3D" id="3.40.50.300">
    <property type="entry name" value="P-loop containing nucleotide triphosphate hydrolases"/>
    <property type="match status" value="1"/>
</dbReference>
<dbReference type="InterPro" id="IPR000863">
    <property type="entry name" value="Sulfotransferase_dom"/>
</dbReference>
<dbReference type="GO" id="GO:0008146">
    <property type="term" value="F:sulfotransferase activity"/>
    <property type="evidence" value="ECO:0007669"/>
    <property type="project" value="InterPro"/>
</dbReference>
<feature type="domain" description="Sulfotransferase" evidence="3">
    <location>
        <begin position="62"/>
        <end position="322"/>
    </location>
</feature>
<keyword evidence="2" id="KW-0808">Transferase</keyword>
<organism evidence="4 5">
    <name type="scientific">Drosophila rubida</name>
    <dbReference type="NCBI Taxonomy" id="30044"/>
    <lineage>
        <taxon>Eukaryota</taxon>
        <taxon>Metazoa</taxon>
        <taxon>Ecdysozoa</taxon>
        <taxon>Arthropoda</taxon>
        <taxon>Hexapoda</taxon>
        <taxon>Insecta</taxon>
        <taxon>Pterygota</taxon>
        <taxon>Neoptera</taxon>
        <taxon>Endopterygota</taxon>
        <taxon>Diptera</taxon>
        <taxon>Brachycera</taxon>
        <taxon>Muscomorpha</taxon>
        <taxon>Ephydroidea</taxon>
        <taxon>Drosophilidae</taxon>
        <taxon>Drosophila</taxon>
    </lineage>
</organism>
<comment type="caution">
    <text evidence="4">The sequence shown here is derived from an EMBL/GenBank/DDBJ whole genome shotgun (WGS) entry which is preliminary data.</text>
</comment>
<reference evidence="4" key="1">
    <citation type="journal article" date="2021" name="Mol. Ecol. Resour.">
        <title>Phylogenomic analyses of the genus Drosophila reveals genomic signals of climate adaptation.</title>
        <authorList>
            <person name="Li F."/>
            <person name="Rane R.V."/>
            <person name="Luria V."/>
            <person name="Xiong Z."/>
            <person name="Chen J."/>
            <person name="Li Z."/>
            <person name="Catullo R.A."/>
            <person name="Griffin P.C."/>
            <person name="Schiffer M."/>
            <person name="Pearce S."/>
            <person name="Lee S.F."/>
            <person name="McElroy K."/>
            <person name="Stocker A."/>
            <person name="Shirriffs J."/>
            <person name="Cockerell F."/>
            <person name="Coppin C."/>
            <person name="Sgro C.M."/>
            <person name="Karger A."/>
            <person name="Cain J.W."/>
            <person name="Weber J.A."/>
            <person name="Santpere G."/>
            <person name="Kirschner M.W."/>
            <person name="Hoffmann A.A."/>
            <person name="Oakeshott J.G."/>
            <person name="Zhang G."/>
        </authorList>
    </citation>
    <scope>NUCLEOTIDE SEQUENCE</scope>
    <source>
        <strain evidence="4">BGI-SZ-2011g</strain>
    </source>
</reference>
<evidence type="ECO:0000259" key="3">
    <source>
        <dbReference type="Pfam" id="PF00685"/>
    </source>
</evidence>
<evidence type="ECO:0000256" key="2">
    <source>
        <dbReference type="ARBA" id="ARBA00022679"/>
    </source>
</evidence>